<keyword evidence="5" id="KW-1185">Reference proteome</keyword>
<dbReference type="InterPro" id="IPR012373">
    <property type="entry name" value="Ferrdict_sens_TM"/>
</dbReference>
<dbReference type="RefSeq" id="WP_111626515.1">
    <property type="nucleotide sequence ID" value="NZ_QLMC01000001.1"/>
</dbReference>
<keyword evidence="1" id="KW-0812">Transmembrane</keyword>
<name>A0A327XDH4_LARAB</name>
<dbReference type="PANTHER" id="PTHR30273:SF2">
    <property type="entry name" value="PROTEIN FECR"/>
    <property type="match status" value="1"/>
</dbReference>
<gene>
    <name evidence="4" type="ORF">LX87_00426</name>
</gene>
<evidence type="ECO:0000259" key="3">
    <source>
        <dbReference type="Pfam" id="PF16344"/>
    </source>
</evidence>
<evidence type="ECO:0000256" key="1">
    <source>
        <dbReference type="SAM" id="Phobius"/>
    </source>
</evidence>
<dbReference type="Proteomes" id="UP000248790">
    <property type="component" value="Unassembled WGS sequence"/>
</dbReference>
<feature type="transmembrane region" description="Helical" evidence="1">
    <location>
        <begin position="90"/>
        <end position="110"/>
    </location>
</feature>
<reference evidence="4 5" key="1">
    <citation type="submission" date="2018-06" db="EMBL/GenBank/DDBJ databases">
        <title>Genomic Encyclopedia of Archaeal and Bacterial Type Strains, Phase II (KMG-II): from individual species to whole genera.</title>
        <authorList>
            <person name="Goeker M."/>
        </authorList>
    </citation>
    <scope>NUCLEOTIDE SEQUENCE [LARGE SCALE GENOMIC DNA]</scope>
    <source>
        <strain evidence="4 5">DSM 21851</strain>
    </source>
</reference>
<dbReference type="OrthoDB" id="1523489at2"/>
<keyword evidence="1" id="KW-1133">Transmembrane helix</keyword>
<protein>
    <submittedName>
        <fullName evidence="4">FecR family protein</fullName>
    </submittedName>
</protein>
<dbReference type="PANTHER" id="PTHR30273">
    <property type="entry name" value="PERIPLASMIC SIGNAL SENSOR AND SIGMA FACTOR ACTIVATOR FECR-RELATED"/>
    <property type="match status" value="1"/>
</dbReference>
<proteinExistence type="predicted"/>
<dbReference type="InterPro" id="IPR032508">
    <property type="entry name" value="FecR_C"/>
</dbReference>
<dbReference type="Gene3D" id="3.55.50.30">
    <property type="match status" value="1"/>
</dbReference>
<dbReference type="GO" id="GO:0016989">
    <property type="term" value="F:sigma factor antagonist activity"/>
    <property type="evidence" value="ECO:0007669"/>
    <property type="project" value="TreeGrafter"/>
</dbReference>
<feature type="domain" description="Protein FecR C-terminal" evidence="3">
    <location>
        <begin position="263"/>
        <end position="328"/>
    </location>
</feature>
<evidence type="ECO:0000259" key="2">
    <source>
        <dbReference type="Pfam" id="PF04773"/>
    </source>
</evidence>
<dbReference type="EMBL" id="QLMC01000001">
    <property type="protein sequence ID" value="RAK02306.1"/>
    <property type="molecule type" value="Genomic_DNA"/>
</dbReference>
<dbReference type="Pfam" id="PF04773">
    <property type="entry name" value="FecR"/>
    <property type="match status" value="1"/>
</dbReference>
<organism evidence="4 5">
    <name type="scientific">Larkinella arboricola</name>
    <dbReference type="NCBI Taxonomy" id="643671"/>
    <lineage>
        <taxon>Bacteria</taxon>
        <taxon>Pseudomonadati</taxon>
        <taxon>Bacteroidota</taxon>
        <taxon>Cytophagia</taxon>
        <taxon>Cytophagales</taxon>
        <taxon>Spirosomataceae</taxon>
        <taxon>Larkinella</taxon>
    </lineage>
</organism>
<keyword evidence="1" id="KW-0472">Membrane</keyword>
<dbReference type="Pfam" id="PF16344">
    <property type="entry name" value="FecR_C"/>
    <property type="match status" value="1"/>
</dbReference>
<accession>A0A327XDH4</accession>
<dbReference type="Gene3D" id="2.60.120.1440">
    <property type="match status" value="1"/>
</dbReference>
<evidence type="ECO:0000313" key="5">
    <source>
        <dbReference type="Proteomes" id="UP000248790"/>
    </source>
</evidence>
<dbReference type="AlphaFoldDB" id="A0A327XDH4"/>
<dbReference type="InterPro" id="IPR006860">
    <property type="entry name" value="FecR"/>
</dbReference>
<dbReference type="PIRSF" id="PIRSF018266">
    <property type="entry name" value="FecR"/>
    <property type="match status" value="1"/>
</dbReference>
<sequence length="337" mass="38766">MQEVTKSLLREYHAGRATPLQVKLIEDWLKNPDNESLFYQALFEWESEHPQYLVDTNAALTQYRHYMDEAEKQPRPQSAVLPTAPGRRLFSPWMVAASSLLLVFLGAWLLREPLLYETYTTSFGEIKRFQLADGSSVVLNANSTLRVPRLAIGRKDREVFLTGEAEFSVTHTVDHRRFVVRTQRQLNVEVLGTEFVVFARERATRVMLMKGKVQLSYPAPAHARVRPLVLRPGEQATLDAKGRLSIRPEIHPKKYNAWKDHLFVFENTSLREVADLIKENYGLNVDIQGTELAERIITGSFNADTVDELLDVLKELMRINVVRHKNRVVFSEKNLKP</sequence>
<feature type="domain" description="FecR protein" evidence="2">
    <location>
        <begin position="118"/>
        <end position="214"/>
    </location>
</feature>
<comment type="caution">
    <text evidence="4">The sequence shown here is derived from an EMBL/GenBank/DDBJ whole genome shotgun (WGS) entry which is preliminary data.</text>
</comment>
<evidence type="ECO:0000313" key="4">
    <source>
        <dbReference type="EMBL" id="RAK02306.1"/>
    </source>
</evidence>